<evidence type="ECO:0000256" key="4">
    <source>
        <dbReference type="ARBA" id="ARBA00023002"/>
    </source>
</evidence>
<dbReference type="FunFam" id="3.55.40.20:FF:000004">
    <property type="entry name" value="Superoxide dismutase [Fe]"/>
    <property type="match status" value="1"/>
</dbReference>
<reference evidence="9 11" key="1">
    <citation type="submission" date="2018-05" db="EMBL/GenBank/DDBJ databases">
        <title>Complete genome sequence of the Type Strain of Streptomyces spongiicola HNM0071, the producer of staurosporine.</title>
        <authorList>
            <person name="Zhou S."/>
            <person name="Huang X."/>
        </authorList>
    </citation>
    <scope>NUCLEOTIDE SEQUENCE [LARGE SCALE GENOMIC DNA]</scope>
    <source>
        <strain evidence="9 11">HNM0071</strain>
    </source>
</reference>
<feature type="binding site" evidence="5">
    <location>
        <position position="76"/>
    </location>
    <ligand>
        <name>Mn(2+)</name>
        <dbReference type="ChEBI" id="CHEBI:29035"/>
    </ligand>
</feature>
<dbReference type="SUPFAM" id="SSF46609">
    <property type="entry name" value="Fe,Mn superoxide dismutase (SOD), N-terminal domain"/>
    <property type="match status" value="1"/>
</dbReference>
<feature type="domain" description="Manganese/iron superoxide dismutase C-terminal" evidence="8">
    <location>
        <begin position="101"/>
        <end position="201"/>
    </location>
</feature>
<reference evidence="10 12" key="2">
    <citation type="submission" date="2018-07" db="EMBL/GenBank/DDBJ databases">
        <title>Whole Genome Shotgun Sequence of Streptomyces spongiicola strain 531S.</title>
        <authorList>
            <person name="Dohra H."/>
            <person name="Kodani S."/>
        </authorList>
    </citation>
    <scope>NUCLEOTIDE SEQUENCE [LARGE SCALE GENOMIC DNA]</scope>
    <source>
        <strain evidence="10 12">531S</strain>
    </source>
</reference>
<dbReference type="Pfam" id="PF00081">
    <property type="entry name" value="Sod_Fe_N"/>
    <property type="match status" value="1"/>
</dbReference>
<dbReference type="EC" id="1.15.1.1" evidence="2 6"/>
<keyword evidence="11" id="KW-1185">Reference proteome</keyword>
<dbReference type="FunFam" id="1.10.287.990:FF:000001">
    <property type="entry name" value="Superoxide dismutase"/>
    <property type="match status" value="1"/>
</dbReference>
<dbReference type="PIRSF" id="PIRSF000349">
    <property type="entry name" value="SODismutase"/>
    <property type="match status" value="1"/>
</dbReference>
<dbReference type="OrthoDB" id="9803125at2"/>
<evidence type="ECO:0000313" key="11">
    <source>
        <dbReference type="Proteomes" id="UP000245051"/>
    </source>
</evidence>
<evidence type="ECO:0000259" key="7">
    <source>
        <dbReference type="Pfam" id="PF00081"/>
    </source>
</evidence>
<dbReference type="InterPro" id="IPR036314">
    <property type="entry name" value="SOD_C_sf"/>
</dbReference>
<dbReference type="InterPro" id="IPR036324">
    <property type="entry name" value="Mn/Fe_SOD_N_sf"/>
</dbReference>
<dbReference type="EMBL" id="CP029254">
    <property type="protein sequence ID" value="AWK08685.1"/>
    <property type="molecule type" value="Genomic_DNA"/>
</dbReference>
<organism evidence="10 12">
    <name type="scientific">Streptomyces spongiicola</name>
    <dbReference type="NCBI Taxonomy" id="1690221"/>
    <lineage>
        <taxon>Bacteria</taxon>
        <taxon>Bacillati</taxon>
        <taxon>Actinomycetota</taxon>
        <taxon>Actinomycetes</taxon>
        <taxon>Kitasatosporales</taxon>
        <taxon>Streptomycetaceae</taxon>
        <taxon>Streptomyces</taxon>
    </lineage>
</organism>
<feature type="binding site" evidence="5">
    <location>
        <position position="172"/>
    </location>
    <ligand>
        <name>Mn(2+)</name>
        <dbReference type="ChEBI" id="CHEBI:29035"/>
    </ligand>
</feature>
<dbReference type="InterPro" id="IPR001189">
    <property type="entry name" value="Mn/Fe_SOD"/>
</dbReference>
<dbReference type="Proteomes" id="UP000265354">
    <property type="component" value="Unassembled WGS sequence"/>
</dbReference>
<name>A0A2S1YX87_9ACTN</name>
<dbReference type="Pfam" id="PF02777">
    <property type="entry name" value="Sod_Fe_C"/>
    <property type="match status" value="1"/>
</dbReference>
<dbReference type="Gene3D" id="3.55.40.20">
    <property type="entry name" value="Iron/manganese superoxide dismutase, C-terminal domain"/>
    <property type="match status" value="1"/>
</dbReference>
<dbReference type="GO" id="GO:0046872">
    <property type="term" value="F:metal ion binding"/>
    <property type="evidence" value="ECO:0007669"/>
    <property type="project" value="UniProtKB-KW"/>
</dbReference>
<sequence>MATYTLPELPYDYAALEPVINPLIIELHHDKHHAAYVKGANDTLEQLAEARDGDAWGSINGLEKNLAFHLSGHILHSIYWHNMAAPKEGGGGEPLAADGVGELADAITGSFGSFAKFRTQLSKAAATTQGSGWGVLAYEPVSGRLIVEQVYDHQGNVGQGSVPILVFDAWEHAFYLQYKNQKVDFIDAMWGVVNWQDVARRYADAKDRTPLITP</sequence>
<feature type="binding site" evidence="5">
    <location>
        <position position="28"/>
    </location>
    <ligand>
        <name>Mn(2+)</name>
        <dbReference type="ChEBI" id="CHEBI:29035"/>
    </ligand>
</feature>
<gene>
    <name evidence="9" type="ORF">DDQ41_06825</name>
    <name evidence="10" type="ORF">SSP531S_14320</name>
</gene>
<dbReference type="PANTHER" id="PTHR11404">
    <property type="entry name" value="SUPEROXIDE DISMUTASE 2"/>
    <property type="match status" value="1"/>
</dbReference>
<feature type="binding site" evidence="5">
    <location>
        <position position="168"/>
    </location>
    <ligand>
        <name>Mn(2+)</name>
        <dbReference type="ChEBI" id="CHEBI:29035"/>
    </ligand>
</feature>
<comment type="function">
    <text evidence="6">Destroys radicals which are normally produced within the cells and which are toxic to biological systems.</text>
</comment>
<dbReference type="Gene3D" id="1.10.287.990">
    <property type="entry name" value="Fe,Mn superoxide dismutase (SOD) domain"/>
    <property type="match status" value="1"/>
</dbReference>
<dbReference type="SUPFAM" id="SSF54719">
    <property type="entry name" value="Fe,Mn superoxide dismutase (SOD), C-terminal domain"/>
    <property type="match status" value="1"/>
</dbReference>
<dbReference type="InterPro" id="IPR019833">
    <property type="entry name" value="Mn/Fe_SOD_BS"/>
</dbReference>
<evidence type="ECO:0000259" key="8">
    <source>
        <dbReference type="Pfam" id="PF02777"/>
    </source>
</evidence>
<evidence type="ECO:0000313" key="12">
    <source>
        <dbReference type="Proteomes" id="UP000265354"/>
    </source>
</evidence>
<accession>A0A2S1YX87</accession>
<proteinExistence type="inferred from homology"/>
<dbReference type="InterPro" id="IPR050265">
    <property type="entry name" value="Fe/Mn_Superoxide_Dismutase"/>
</dbReference>
<evidence type="ECO:0000313" key="9">
    <source>
        <dbReference type="EMBL" id="AWK08685.1"/>
    </source>
</evidence>
<evidence type="ECO:0000256" key="5">
    <source>
        <dbReference type="PIRSR" id="PIRSR000349-1"/>
    </source>
</evidence>
<dbReference type="EMBL" id="BGZL01000003">
    <property type="protein sequence ID" value="GBQ00026.1"/>
    <property type="molecule type" value="Genomic_DNA"/>
</dbReference>
<evidence type="ECO:0000256" key="6">
    <source>
        <dbReference type="RuleBase" id="RU000414"/>
    </source>
</evidence>
<dbReference type="AlphaFoldDB" id="A0A2S1YX87"/>
<dbReference type="PRINTS" id="PR01703">
    <property type="entry name" value="MNSODISMTASE"/>
</dbReference>
<dbReference type="InterPro" id="IPR019832">
    <property type="entry name" value="Mn/Fe_SOD_C"/>
</dbReference>
<comment type="catalytic activity">
    <reaction evidence="6">
        <text>2 superoxide + 2 H(+) = H2O2 + O2</text>
        <dbReference type="Rhea" id="RHEA:20696"/>
        <dbReference type="ChEBI" id="CHEBI:15378"/>
        <dbReference type="ChEBI" id="CHEBI:15379"/>
        <dbReference type="ChEBI" id="CHEBI:16240"/>
        <dbReference type="ChEBI" id="CHEBI:18421"/>
        <dbReference type="EC" id="1.15.1.1"/>
    </reaction>
</comment>
<keyword evidence="4 6" id="KW-0560">Oxidoreductase</keyword>
<dbReference type="PROSITE" id="PS00088">
    <property type="entry name" value="SOD_MN"/>
    <property type="match status" value="1"/>
</dbReference>
<keyword evidence="3 5" id="KW-0479">Metal-binding</keyword>
<dbReference type="InterPro" id="IPR019831">
    <property type="entry name" value="Mn/Fe_SOD_N"/>
</dbReference>
<dbReference type="GO" id="GO:0004784">
    <property type="term" value="F:superoxide dismutase activity"/>
    <property type="evidence" value="ECO:0007669"/>
    <property type="project" value="UniProtKB-EC"/>
</dbReference>
<dbReference type="PANTHER" id="PTHR11404:SF6">
    <property type="entry name" value="SUPEROXIDE DISMUTASE [MN], MITOCHONDRIAL"/>
    <property type="match status" value="1"/>
</dbReference>
<protein>
    <recommendedName>
        <fullName evidence="2 6">Superoxide dismutase</fullName>
        <ecNumber evidence="2 6">1.15.1.1</ecNumber>
    </recommendedName>
</protein>
<dbReference type="KEGG" id="sspo:DDQ41_06825"/>
<feature type="domain" description="Manganese/iron superoxide dismutase N-terminal" evidence="7">
    <location>
        <begin position="3"/>
        <end position="84"/>
    </location>
</feature>
<evidence type="ECO:0000256" key="2">
    <source>
        <dbReference type="ARBA" id="ARBA00012682"/>
    </source>
</evidence>
<evidence type="ECO:0000256" key="3">
    <source>
        <dbReference type="ARBA" id="ARBA00022723"/>
    </source>
</evidence>
<evidence type="ECO:0000313" key="10">
    <source>
        <dbReference type="EMBL" id="GBQ00026.1"/>
    </source>
</evidence>
<evidence type="ECO:0000256" key="1">
    <source>
        <dbReference type="ARBA" id="ARBA00008714"/>
    </source>
</evidence>
<dbReference type="Proteomes" id="UP000245051">
    <property type="component" value="Chromosome"/>
</dbReference>
<comment type="similarity">
    <text evidence="1 6">Belongs to the iron/manganese superoxide dismutase family.</text>
</comment>
<dbReference type="RefSeq" id="WP_109293672.1">
    <property type="nucleotide sequence ID" value="NZ_BGZL01000003.1"/>
</dbReference>